<gene>
    <name evidence="1" type="ORF">ES288_A08G168300v1</name>
</gene>
<evidence type="ECO:0000313" key="2">
    <source>
        <dbReference type="Proteomes" id="UP000323506"/>
    </source>
</evidence>
<evidence type="ECO:0000313" key="1">
    <source>
        <dbReference type="EMBL" id="TYH06607.1"/>
    </source>
</evidence>
<organism evidence="1 2">
    <name type="scientific">Gossypium darwinii</name>
    <name type="common">Darwin's cotton</name>
    <name type="synonym">Gossypium barbadense var. darwinii</name>
    <dbReference type="NCBI Taxonomy" id="34276"/>
    <lineage>
        <taxon>Eukaryota</taxon>
        <taxon>Viridiplantae</taxon>
        <taxon>Streptophyta</taxon>
        <taxon>Embryophyta</taxon>
        <taxon>Tracheophyta</taxon>
        <taxon>Spermatophyta</taxon>
        <taxon>Magnoliopsida</taxon>
        <taxon>eudicotyledons</taxon>
        <taxon>Gunneridae</taxon>
        <taxon>Pentapetalae</taxon>
        <taxon>rosids</taxon>
        <taxon>malvids</taxon>
        <taxon>Malvales</taxon>
        <taxon>Malvaceae</taxon>
        <taxon>Malvoideae</taxon>
        <taxon>Gossypium</taxon>
    </lineage>
</organism>
<dbReference type="EMBL" id="CM017695">
    <property type="protein sequence ID" value="TYH06607.1"/>
    <property type="molecule type" value="Genomic_DNA"/>
</dbReference>
<keyword evidence="2" id="KW-1185">Reference proteome</keyword>
<dbReference type="AlphaFoldDB" id="A0A5D2FKF0"/>
<dbReference type="Proteomes" id="UP000323506">
    <property type="component" value="Chromosome A08"/>
</dbReference>
<proteinExistence type="predicted"/>
<name>A0A5D2FKF0_GOSDA</name>
<sequence>MAVRTVHASAEFSFRLQDRAKKFQCRKMKPCIPIFFPAMCKVDIRWSLFMRLSLQGMETLFVSDFQ</sequence>
<reference evidence="1 2" key="1">
    <citation type="submission" date="2019-06" db="EMBL/GenBank/DDBJ databases">
        <title>WGS assembly of Gossypium darwinii.</title>
        <authorList>
            <person name="Chen Z.J."/>
            <person name="Sreedasyam A."/>
            <person name="Ando A."/>
            <person name="Song Q."/>
            <person name="De L."/>
            <person name="Hulse-Kemp A."/>
            <person name="Ding M."/>
            <person name="Ye W."/>
            <person name="Kirkbride R."/>
            <person name="Jenkins J."/>
            <person name="Plott C."/>
            <person name="Lovell J."/>
            <person name="Lin Y.-M."/>
            <person name="Vaughn R."/>
            <person name="Liu B."/>
            <person name="Li W."/>
            <person name="Simpson S."/>
            <person name="Scheffler B."/>
            <person name="Saski C."/>
            <person name="Grover C."/>
            <person name="Hu G."/>
            <person name="Conover J."/>
            <person name="Carlson J."/>
            <person name="Shu S."/>
            <person name="Boston L."/>
            <person name="Williams M."/>
            <person name="Peterson D."/>
            <person name="Mcgee K."/>
            <person name="Jones D."/>
            <person name="Wendel J."/>
            <person name="Stelly D."/>
            <person name="Grimwood J."/>
            <person name="Schmutz J."/>
        </authorList>
    </citation>
    <scope>NUCLEOTIDE SEQUENCE [LARGE SCALE GENOMIC DNA]</scope>
    <source>
        <strain evidence="1">1808015.09</strain>
    </source>
</reference>
<accession>A0A5D2FKF0</accession>
<protein>
    <submittedName>
        <fullName evidence="1">Uncharacterized protein</fullName>
    </submittedName>
</protein>